<dbReference type="KEGG" id="bfu:BCIN_16g02420"/>
<evidence type="ECO:0000313" key="1">
    <source>
        <dbReference type="EMBL" id="ATZ58466.1"/>
    </source>
</evidence>
<dbReference type="OrthoDB" id="3562661at2759"/>
<gene>
    <name evidence="1" type="ORF">BCIN_16g02420</name>
</gene>
<protein>
    <submittedName>
        <fullName evidence="1">Uncharacterized protein</fullName>
    </submittedName>
</protein>
<reference evidence="1 2" key="1">
    <citation type="journal article" date="2011" name="PLoS Genet.">
        <title>Genomic analysis of the necrotrophic fungal pathogens Sclerotinia sclerotiorum and Botrytis cinerea.</title>
        <authorList>
            <person name="Amselem J."/>
            <person name="Cuomo C.A."/>
            <person name="van Kan J.A."/>
            <person name="Viaud M."/>
            <person name="Benito E.P."/>
            <person name="Couloux A."/>
            <person name="Coutinho P.M."/>
            <person name="de Vries R.P."/>
            <person name="Dyer P.S."/>
            <person name="Fillinger S."/>
            <person name="Fournier E."/>
            <person name="Gout L."/>
            <person name="Hahn M."/>
            <person name="Kohn L."/>
            <person name="Lapalu N."/>
            <person name="Plummer K.M."/>
            <person name="Pradier J.M."/>
            <person name="Quevillon E."/>
            <person name="Sharon A."/>
            <person name="Simon A."/>
            <person name="ten Have A."/>
            <person name="Tudzynski B."/>
            <person name="Tudzynski P."/>
            <person name="Wincker P."/>
            <person name="Andrew M."/>
            <person name="Anthouard V."/>
            <person name="Beever R.E."/>
            <person name="Beffa R."/>
            <person name="Benoit I."/>
            <person name="Bouzid O."/>
            <person name="Brault B."/>
            <person name="Chen Z."/>
            <person name="Choquer M."/>
            <person name="Collemare J."/>
            <person name="Cotton P."/>
            <person name="Danchin E.G."/>
            <person name="Da Silva C."/>
            <person name="Gautier A."/>
            <person name="Giraud C."/>
            <person name="Giraud T."/>
            <person name="Gonzalez C."/>
            <person name="Grossetete S."/>
            <person name="Guldener U."/>
            <person name="Henrissat B."/>
            <person name="Howlett B.J."/>
            <person name="Kodira C."/>
            <person name="Kretschmer M."/>
            <person name="Lappartient A."/>
            <person name="Leroch M."/>
            <person name="Levis C."/>
            <person name="Mauceli E."/>
            <person name="Neuveglise C."/>
            <person name="Oeser B."/>
            <person name="Pearson M."/>
            <person name="Poulain J."/>
            <person name="Poussereau N."/>
            <person name="Quesneville H."/>
            <person name="Rascle C."/>
            <person name="Schumacher J."/>
            <person name="Segurens B."/>
            <person name="Sexton A."/>
            <person name="Silva E."/>
            <person name="Sirven C."/>
            <person name="Soanes D.M."/>
            <person name="Talbot N.J."/>
            <person name="Templeton M."/>
            <person name="Yandava C."/>
            <person name="Yarden O."/>
            <person name="Zeng Q."/>
            <person name="Rollins J.A."/>
            <person name="Lebrun M.H."/>
            <person name="Dickman M."/>
        </authorList>
    </citation>
    <scope>NUCLEOTIDE SEQUENCE [LARGE SCALE GENOMIC DNA]</scope>
    <source>
        <strain evidence="1 2">B05.10</strain>
    </source>
</reference>
<dbReference type="EMBL" id="CP009820">
    <property type="protein sequence ID" value="ATZ58466.1"/>
    <property type="molecule type" value="Genomic_DNA"/>
</dbReference>
<dbReference type="GeneID" id="5431008"/>
<dbReference type="AlphaFoldDB" id="A0A384K6L4"/>
<sequence>MSSNSNNTPLTAQEARVLELIDGHLRLMHHINTHPRAPLRERGQQATAAAAQPTVWHRGQALNQHQQRLLGLFTQQSETPVAQQPVARRVSYNEIHQRVLLQHQQDLENPAAQQPVARRVSYNEIHQRVLLQHQQYLENPAAPQPTYDDPQAEALYQYLQQESNHNPFQAEARYQIILQQARPSNQPAYDDPAAEALFQGLVRRASEFS</sequence>
<evidence type="ECO:0000313" key="2">
    <source>
        <dbReference type="Proteomes" id="UP000001798"/>
    </source>
</evidence>
<reference evidence="1 2" key="2">
    <citation type="journal article" date="2012" name="Eukaryot. Cell">
        <title>Genome update of Botrytis cinerea strains B05.10 and T4.</title>
        <authorList>
            <person name="Staats M."/>
            <person name="van Kan J.A."/>
        </authorList>
    </citation>
    <scope>NUCLEOTIDE SEQUENCE [LARGE SCALE GENOMIC DNA]</scope>
    <source>
        <strain evidence="1 2">B05.10</strain>
    </source>
</reference>
<dbReference type="VEuPathDB" id="FungiDB:Bcin16g02420"/>
<proteinExistence type="predicted"/>
<keyword evidence="2" id="KW-1185">Reference proteome</keyword>
<accession>A0A384K6L4</accession>
<reference evidence="1 2" key="3">
    <citation type="journal article" date="2017" name="Mol. Plant Pathol.">
        <title>A gapless genome sequence of the fungus Botrytis cinerea.</title>
        <authorList>
            <person name="Van Kan J.A."/>
            <person name="Stassen J.H."/>
            <person name="Mosbach A."/>
            <person name="Van Der Lee T.A."/>
            <person name="Faino L."/>
            <person name="Farmer A.D."/>
            <person name="Papasotiriou D.G."/>
            <person name="Zhou S."/>
            <person name="Seidl M.F."/>
            <person name="Cottam E."/>
            <person name="Edel D."/>
            <person name="Hahn M."/>
            <person name="Schwartz D.C."/>
            <person name="Dietrich R.A."/>
            <person name="Widdison S."/>
            <person name="Scalliet G."/>
        </authorList>
    </citation>
    <scope>NUCLEOTIDE SEQUENCE [LARGE SCALE GENOMIC DNA]</scope>
    <source>
        <strain evidence="1 2">B05.10</strain>
    </source>
</reference>
<name>A0A384K6L4_BOTFB</name>
<dbReference type="Proteomes" id="UP000001798">
    <property type="component" value="Chromosome 16"/>
</dbReference>
<dbReference type="RefSeq" id="XP_001550505.1">
    <property type="nucleotide sequence ID" value="XM_001550455.2"/>
</dbReference>
<organism evidence="1 2">
    <name type="scientific">Botryotinia fuckeliana (strain B05.10)</name>
    <name type="common">Noble rot fungus</name>
    <name type="synonym">Botrytis cinerea</name>
    <dbReference type="NCBI Taxonomy" id="332648"/>
    <lineage>
        <taxon>Eukaryota</taxon>
        <taxon>Fungi</taxon>
        <taxon>Dikarya</taxon>
        <taxon>Ascomycota</taxon>
        <taxon>Pezizomycotina</taxon>
        <taxon>Leotiomycetes</taxon>
        <taxon>Helotiales</taxon>
        <taxon>Sclerotiniaceae</taxon>
        <taxon>Botrytis</taxon>
    </lineage>
</organism>